<sequence>MQTQVFTRIAPLSDGGKISPKISCGGKRKKSAGTFALFFMWAAQIFWDLKTKEELQAKEAELNKIERMTIFQLVVEYLMCN</sequence>
<evidence type="ECO:0000313" key="2">
    <source>
        <dbReference type="Proteomes" id="UP000316621"/>
    </source>
</evidence>
<gene>
    <name evidence="1" type="ORF">C5167_017826</name>
</gene>
<evidence type="ECO:0000313" key="1">
    <source>
        <dbReference type="EMBL" id="RZC49398.1"/>
    </source>
</evidence>
<reference evidence="1 2" key="1">
    <citation type="journal article" date="2018" name="Science">
        <title>The opium poppy genome and morphinan production.</title>
        <authorList>
            <person name="Guo L."/>
            <person name="Winzer T."/>
            <person name="Yang X."/>
            <person name="Li Y."/>
            <person name="Ning Z."/>
            <person name="He Z."/>
            <person name="Teodor R."/>
            <person name="Lu Y."/>
            <person name="Bowser T.A."/>
            <person name="Graham I.A."/>
            <person name="Ye K."/>
        </authorList>
    </citation>
    <scope>NUCLEOTIDE SEQUENCE [LARGE SCALE GENOMIC DNA]</scope>
    <source>
        <strain evidence="2">cv. HN1</strain>
        <tissue evidence="1">Leaves</tissue>
    </source>
</reference>
<protein>
    <submittedName>
        <fullName evidence="1">Uncharacterized protein</fullName>
    </submittedName>
</protein>
<dbReference type="Proteomes" id="UP000316621">
    <property type="component" value="Chromosome 2"/>
</dbReference>
<dbReference type="AlphaFoldDB" id="A0A4Y7IPI3"/>
<dbReference type="Gramene" id="RZC49398">
    <property type="protein sequence ID" value="RZC49398"/>
    <property type="gene ID" value="C5167_017826"/>
</dbReference>
<name>A0A4Y7IPI3_PAPSO</name>
<keyword evidence="2" id="KW-1185">Reference proteome</keyword>
<dbReference type="EMBL" id="CM010716">
    <property type="protein sequence ID" value="RZC49398.1"/>
    <property type="molecule type" value="Genomic_DNA"/>
</dbReference>
<accession>A0A4Y7IPI3</accession>
<organism evidence="1 2">
    <name type="scientific">Papaver somniferum</name>
    <name type="common">Opium poppy</name>
    <dbReference type="NCBI Taxonomy" id="3469"/>
    <lineage>
        <taxon>Eukaryota</taxon>
        <taxon>Viridiplantae</taxon>
        <taxon>Streptophyta</taxon>
        <taxon>Embryophyta</taxon>
        <taxon>Tracheophyta</taxon>
        <taxon>Spermatophyta</taxon>
        <taxon>Magnoliopsida</taxon>
        <taxon>Ranunculales</taxon>
        <taxon>Papaveraceae</taxon>
        <taxon>Papaveroideae</taxon>
        <taxon>Papaver</taxon>
    </lineage>
</organism>
<proteinExistence type="predicted"/>